<proteinExistence type="predicted"/>
<organism evidence="2 3">
    <name type="scientific">Ascobolus immersus RN42</name>
    <dbReference type="NCBI Taxonomy" id="1160509"/>
    <lineage>
        <taxon>Eukaryota</taxon>
        <taxon>Fungi</taxon>
        <taxon>Dikarya</taxon>
        <taxon>Ascomycota</taxon>
        <taxon>Pezizomycotina</taxon>
        <taxon>Pezizomycetes</taxon>
        <taxon>Pezizales</taxon>
        <taxon>Ascobolaceae</taxon>
        <taxon>Ascobolus</taxon>
    </lineage>
</organism>
<evidence type="ECO:0000313" key="3">
    <source>
        <dbReference type="Proteomes" id="UP000275078"/>
    </source>
</evidence>
<reference evidence="2 3" key="1">
    <citation type="journal article" date="2018" name="Nat. Ecol. Evol.">
        <title>Pezizomycetes genomes reveal the molecular basis of ectomycorrhizal truffle lifestyle.</title>
        <authorList>
            <person name="Murat C."/>
            <person name="Payen T."/>
            <person name="Noel B."/>
            <person name="Kuo A."/>
            <person name="Morin E."/>
            <person name="Chen J."/>
            <person name="Kohler A."/>
            <person name="Krizsan K."/>
            <person name="Balestrini R."/>
            <person name="Da Silva C."/>
            <person name="Montanini B."/>
            <person name="Hainaut M."/>
            <person name="Levati E."/>
            <person name="Barry K.W."/>
            <person name="Belfiori B."/>
            <person name="Cichocki N."/>
            <person name="Clum A."/>
            <person name="Dockter R.B."/>
            <person name="Fauchery L."/>
            <person name="Guy J."/>
            <person name="Iotti M."/>
            <person name="Le Tacon F."/>
            <person name="Lindquist E.A."/>
            <person name="Lipzen A."/>
            <person name="Malagnac F."/>
            <person name="Mello A."/>
            <person name="Molinier V."/>
            <person name="Miyauchi S."/>
            <person name="Poulain J."/>
            <person name="Riccioni C."/>
            <person name="Rubini A."/>
            <person name="Sitrit Y."/>
            <person name="Splivallo R."/>
            <person name="Traeger S."/>
            <person name="Wang M."/>
            <person name="Zifcakova L."/>
            <person name="Wipf D."/>
            <person name="Zambonelli A."/>
            <person name="Paolocci F."/>
            <person name="Nowrousian M."/>
            <person name="Ottonello S."/>
            <person name="Baldrian P."/>
            <person name="Spatafora J.W."/>
            <person name="Henrissat B."/>
            <person name="Nagy L.G."/>
            <person name="Aury J.M."/>
            <person name="Wincker P."/>
            <person name="Grigoriev I.V."/>
            <person name="Bonfante P."/>
            <person name="Martin F.M."/>
        </authorList>
    </citation>
    <scope>NUCLEOTIDE SEQUENCE [LARGE SCALE GENOMIC DNA]</scope>
    <source>
        <strain evidence="2 3">RN42</strain>
    </source>
</reference>
<accession>A0A3N4HXK0</accession>
<dbReference type="Proteomes" id="UP000275078">
    <property type="component" value="Unassembled WGS sequence"/>
</dbReference>
<name>A0A3N4HXK0_ASCIM</name>
<evidence type="ECO:0000256" key="1">
    <source>
        <dbReference type="SAM" id="MobiDB-lite"/>
    </source>
</evidence>
<feature type="region of interest" description="Disordered" evidence="1">
    <location>
        <begin position="15"/>
        <end position="41"/>
    </location>
</feature>
<keyword evidence="3" id="KW-1185">Reference proteome</keyword>
<dbReference type="EMBL" id="ML119720">
    <property type="protein sequence ID" value="RPA77826.1"/>
    <property type="molecule type" value="Genomic_DNA"/>
</dbReference>
<feature type="compositionally biased region" description="Basic and acidic residues" evidence="1">
    <location>
        <begin position="15"/>
        <end position="35"/>
    </location>
</feature>
<evidence type="ECO:0000313" key="2">
    <source>
        <dbReference type="EMBL" id="RPA77826.1"/>
    </source>
</evidence>
<protein>
    <submittedName>
        <fullName evidence="2">Uncharacterized protein</fullName>
    </submittedName>
</protein>
<gene>
    <name evidence="2" type="ORF">BJ508DRAFT_309797</name>
</gene>
<sequence>MREPPAKLVPVSIRFREQLDSHPHADRLDTARNDNARPSQVPTIVDIKEDNKVKRMQSPAPAEVIVTTTVPPPSGIEGSPKSSKASCQMSIKSTFRYIHLRLSAFNAFLAEYFQRTSAPLRISSGQVSEFLPSKYPNWDAGAAHLRCTGKWVDIPLGANAIHFILSGLSSDALVPTQCSFLLWAR</sequence>
<dbReference type="AlphaFoldDB" id="A0A3N4HXK0"/>